<evidence type="ECO:0000313" key="2">
    <source>
        <dbReference type="Proteomes" id="UP000299102"/>
    </source>
</evidence>
<protein>
    <submittedName>
        <fullName evidence="1">Uncharacterized protein</fullName>
    </submittedName>
</protein>
<reference evidence="1 2" key="1">
    <citation type="journal article" date="2019" name="Commun. Biol.">
        <title>The bagworm genome reveals a unique fibroin gene that provides high tensile strength.</title>
        <authorList>
            <person name="Kono N."/>
            <person name="Nakamura H."/>
            <person name="Ohtoshi R."/>
            <person name="Tomita M."/>
            <person name="Numata K."/>
            <person name="Arakawa K."/>
        </authorList>
    </citation>
    <scope>NUCLEOTIDE SEQUENCE [LARGE SCALE GENOMIC DNA]</scope>
</reference>
<sequence>MQEHIATLAFDALRSVIWGVEFTLQQRAVNTTSREINVKFITRRRSAPAPRDGDESAVLNAPESLNNSDTFGGVCLGLAILCSLFRVEIATKALFGNFFGIYFISMHY</sequence>
<organism evidence="1 2">
    <name type="scientific">Eumeta variegata</name>
    <name type="common">Bagworm moth</name>
    <name type="synonym">Eumeta japonica</name>
    <dbReference type="NCBI Taxonomy" id="151549"/>
    <lineage>
        <taxon>Eukaryota</taxon>
        <taxon>Metazoa</taxon>
        <taxon>Ecdysozoa</taxon>
        <taxon>Arthropoda</taxon>
        <taxon>Hexapoda</taxon>
        <taxon>Insecta</taxon>
        <taxon>Pterygota</taxon>
        <taxon>Neoptera</taxon>
        <taxon>Endopterygota</taxon>
        <taxon>Lepidoptera</taxon>
        <taxon>Glossata</taxon>
        <taxon>Ditrysia</taxon>
        <taxon>Tineoidea</taxon>
        <taxon>Psychidae</taxon>
        <taxon>Oiketicinae</taxon>
        <taxon>Eumeta</taxon>
    </lineage>
</organism>
<dbReference type="EMBL" id="BGZK01002103">
    <property type="protein sequence ID" value="GBP90682.1"/>
    <property type="molecule type" value="Genomic_DNA"/>
</dbReference>
<name>A0A4C1ZTD2_EUMVA</name>
<keyword evidence="2" id="KW-1185">Reference proteome</keyword>
<gene>
    <name evidence="1" type="ORF">EVAR_60782_1</name>
</gene>
<dbReference type="AlphaFoldDB" id="A0A4C1ZTD2"/>
<comment type="caution">
    <text evidence="1">The sequence shown here is derived from an EMBL/GenBank/DDBJ whole genome shotgun (WGS) entry which is preliminary data.</text>
</comment>
<evidence type="ECO:0000313" key="1">
    <source>
        <dbReference type="EMBL" id="GBP90682.1"/>
    </source>
</evidence>
<accession>A0A4C1ZTD2</accession>
<dbReference type="Proteomes" id="UP000299102">
    <property type="component" value="Unassembled WGS sequence"/>
</dbReference>
<proteinExistence type="predicted"/>